<dbReference type="GO" id="GO:0043565">
    <property type="term" value="F:sequence-specific DNA binding"/>
    <property type="evidence" value="ECO:0007669"/>
    <property type="project" value="TreeGrafter"/>
</dbReference>
<proteinExistence type="predicted"/>
<feature type="domain" description="Transposase IS200-like" evidence="1">
    <location>
        <begin position="5"/>
        <end position="112"/>
    </location>
</feature>
<dbReference type="SMART" id="SM01321">
    <property type="entry name" value="Y1_Tnp"/>
    <property type="match status" value="1"/>
</dbReference>
<dbReference type="GO" id="GO:0006313">
    <property type="term" value="P:DNA transposition"/>
    <property type="evidence" value="ECO:0007669"/>
    <property type="project" value="InterPro"/>
</dbReference>
<accession>A0A7G7W2N5</accession>
<keyword evidence="3" id="KW-1185">Reference proteome</keyword>
<dbReference type="Gene3D" id="3.30.70.1290">
    <property type="entry name" value="Transposase IS200-like"/>
    <property type="match status" value="1"/>
</dbReference>
<dbReference type="GO" id="GO:0004803">
    <property type="term" value="F:transposase activity"/>
    <property type="evidence" value="ECO:0007669"/>
    <property type="project" value="InterPro"/>
</dbReference>
<dbReference type="PANTHER" id="PTHR36966:SF1">
    <property type="entry name" value="REP-ASSOCIATED TYROSINE TRANSPOSASE"/>
    <property type="match status" value="1"/>
</dbReference>
<sequence>MSHDEPLRPSALGDIVVAELLDLPRHYPTIQLDTWVLMPNHLHLILALTRHGTVAVSEVVGSFKSRCYRRWRTALLAAGQPAPSSCWQRNYYEHIICNPTELEAQRRYILENPSRWQ</sequence>
<evidence type="ECO:0000313" key="3">
    <source>
        <dbReference type="Proteomes" id="UP000515489"/>
    </source>
</evidence>
<dbReference type="KEGG" id="hsk:H4317_10495"/>
<dbReference type="Pfam" id="PF01797">
    <property type="entry name" value="Y1_Tnp"/>
    <property type="match status" value="1"/>
</dbReference>
<dbReference type="RefSeq" id="WP_185886435.1">
    <property type="nucleotide sequence ID" value="NZ_CP060202.1"/>
</dbReference>
<dbReference type="PANTHER" id="PTHR36966">
    <property type="entry name" value="REP-ASSOCIATED TYROSINE TRANSPOSASE"/>
    <property type="match status" value="1"/>
</dbReference>
<organism evidence="2 3">
    <name type="scientific">Hymenobacter sediminicola</name>
    <dbReference type="NCBI Taxonomy" id="2761579"/>
    <lineage>
        <taxon>Bacteria</taxon>
        <taxon>Pseudomonadati</taxon>
        <taxon>Bacteroidota</taxon>
        <taxon>Cytophagia</taxon>
        <taxon>Cytophagales</taxon>
        <taxon>Hymenobacteraceae</taxon>
        <taxon>Hymenobacter</taxon>
    </lineage>
</organism>
<dbReference type="InterPro" id="IPR052715">
    <property type="entry name" value="RAYT_transposase"/>
</dbReference>
<protein>
    <submittedName>
        <fullName evidence="2">Transposase</fullName>
    </submittedName>
</protein>
<evidence type="ECO:0000313" key="2">
    <source>
        <dbReference type="EMBL" id="QNH60628.1"/>
    </source>
</evidence>
<dbReference type="Proteomes" id="UP000515489">
    <property type="component" value="Chromosome"/>
</dbReference>
<evidence type="ECO:0000259" key="1">
    <source>
        <dbReference type="SMART" id="SM01321"/>
    </source>
</evidence>
<dbReference type="InterPro" id="IPR036515">
    <property type="entry name" value="Transposase_17_sf"/>
</dbReference>
<gene>
    <name evidence="2" type="ORF">H4317_10495</name>
</gene>
<dbReference type="SUPFAM" id="SSF143422">
    <property type="entry name" value="Transposase IS200-like"/>
    <property type="match status" value="1"/>
</dbReference>
<dbReference type="AlphaFoldDB" id="A0A7G7W2N5"/>
<dbReference type="InterPro" id="IPR002686">
    <property type="entry name" value="Transposase_17"/>
</dbReference>
<reference evidence="2 3" key="1">
    <citation type="submission" date="2020-08" db="EMBL/GenBank/DDBJ databases">
        <title>Hymenobacter sp. S2-20-2 genome sequencing.</title>
        <authorList>
            <person name="Jin L."/>
        </authorList>
    </citation>
    <scope>NUCLEOTIDE SEQUENCE [LARGE SCALE GENOMIC DNA]</scope>
    <source>
        <strain evidence="2 3">S2-20-2</strain>
    </source>
</reference>
<dbReference type="EMBL" id="CP060202">
    <property type="protein sequence ID" value="QNH60628.1"/>
    <property type="molecule type" value="Genomic_DNA"/>
</dbReference>
<name>A0A7G7W2N5_9BACT</name>